<dbReference type="Pfam" id="PF13563">
    <property type="entry name" value="2_5_RNA_ligase2"/>
    <property type="match status" value="1"/>
</dbReference>
<keyword evidence="2" id="KW-1185">Reference proteome</keyword>
<organism evidence="1 2">
    <name type="scientific">Methanoculleus thermophilus</name>
    <dbReference type="NCBI Taxonomy" id="2200"/>
    <lineage>
        <taxon>Archaea</taxon>
        <taxon>Methanobacteriati</taxon>
        <taxon>Methanobacteriota</taxon>
        <taxon>Stenosarchaea group</taxon>
        <taxon>Methanomicrobia</taxon>
        <taxon>Methanomicrobiales</taxon>
        <taxon>Methanomicrobiaceae</taxon>
        <taxon>Methanoculleus</taxon>
    </lineage>
</organism>
<name>A0A1G8WUM6_9EURY</name>
<evidence type="ECO:0008006" key="3">
    <source>
        <dbReference type="Google" id="ProtNLM"/>
    </source>
</evidence>
<protein>
    <recommendedName>
        <fullName evidence="3">2'-5' RNA ligase</fullName>
    </recommendedName>
</protein>
<dbReference type="Proteomes" id="UP000326500">
    <property type="component" value="Unassembled WGS sequence"/>
</dbReference>
<dbReference type="SUPFAM" id="SSF55144">
    <property type="entry name" value="LigT-like"/>
    <property type="match status" value="1"/>
</dbReference>
<dbReference type="AlphaFoldDB" id="A0A1G8WUM6"/>
<dbReference type="EMBL" id="FNFT01000001">
    <property type="protein sequence ID" value="SDJ82068.1"/>
    <property type="molecule type" value="Genomic_DNA"/>
</dbReference>
<evidence type="ECO:0000313" key="1">
    <source>
        <dbReference type="EMBL" id="SDJ82068.1"/>
    </source>
</evidence>
<dbReference type="Gene3D" id="3.90.1140.10">
    <property type="entry name" value="Cyclic phosphodiesterase"/>
    <property type="match status" value="1"/>
</dbReference>
<reference evidence="1 2" key="1">
    <citation type="submission" date="2016-10" db="EMBL/GenBank/DDBJ databases">
        <authorList>
            <person name="Varghese N."/>
            <person name="Submissions S."/>
        </authorList>
    </citation>
    <scope>NUCLEOTIDE SEQUENCE [LARGE SCALE GENOMIC DNA]</scope>
    <source>
        <strain evidence="1 2">DSM 2373</strain>
    </source>
</reference>
<proteinExistence type="predicted"/>
<accession>A0A1G8WUM6</accession>
<dbReference type="InterPro" id="IPR009097">
    <property type="entry name" value="Cyclic_Pdiesterase"/>
</dbReference>
<evidence type="ECO:0000313" key="2">
    <source>
        <dbReference type="Proteomes" id="UP000326500"/>
    </source>
</evidence>
<sequence length="205" mass="22580">MDTAIGVNRTLLAGAPDGGIRLGWEDCLPHISVAMFPAKRDDLREITRTVDKISRQCSPMSLTIDAVAKRRTGAGRTVSVFHILRTEIIQLFHKTVMNALKPYWALDVGPESFAGGASGSSIDCLTRFPKLSAYERYSPHITLGYGDLPELIPGVDLPLRFEATKAAICHLGEHCTCRHVLAEFDLGNRTPVPRNWTARTRAGRL</sequence>
<gene>
    <name evidence="1" type="ORF">SAMN04488571_101117</name>
</gene>